<evidence type="ECO:0000259" key="1">
    <source>
        <dbReference type="Pfam" id="PF05699"/>
    </source>
</evidence>
<name>A0A0C3D5Y2_9AGAM</name>
<proteinExistence type="predicted"/>
<dbReference type="Proteomes" id="UP000053989">
    <property type="component" value="Unassembled WGS sequence"/>
</dbReference>
<accession>A0A0C3D5Y2</accession>
<feature type="non-terminal residue" evidence="2">
    <location>
        <position position="1"/>
    </location>
</feature>
<dbReference type="InterPro" id="IPR012337">
    <property type="entry name" value="RNaseH-like_sf"/>
</dbReference>
<reference evidence="3" key="2">
    <citation type="submission" date="2015-01" db="EMBL/GenBank/DDBJ databases">
        <title>Evolutionary Origins and Diversification of the Mycorrhizal Mutualists.</title>
        <authorList>
            <consortium name="DOE Joint Genome Institute"/>
            <consortium name="Mycorrhizal Genomics Consortium"/>
            <person name="Kohler A."/>
            <person name="Kuo A."/>
            <person name="Nagy L.G."/>
            <person name="Floudas D."/>
            <person name="Copeland A."/>
            <person name="Barry K.W."/>
            <person name="Cichocki N."/>
            <person name="Veneault-Fourrey C."/>
            <person name="LaButti K."/>
            <person name="Lindquist E.A."/>
            <person name="Lipzen A."/>
            <person name="Lundell T."/>
            <person name="Morin E."/>
            <person name="Murat C."/>
            <person name="Riley R."/>
            <person name="Ohm R."/>
            <person name="Sun H."/>
            <person name="Tunlid A."/>
            <person name="Henrissat B."/>
            <person name="Grigoriev I.V."/>
            <person name="Hibbett D.S."/>
            <person name="Martin F."/>
        </authorList>
    </citation>
    <scope>NUCLEOTIDE SEQUENCE [LARGE SCALE GENOMIC DNA]</scope>
    <source>
        <strain evidence="3">Foug A</strain>
    </source>
</reference>
<feature type="non-terminal residue" evidence="2">
    <location>
        <position position="67"/>
    </location>
</feature>
<sequence length="67" mass="7440">CSTYPCLSHMVLNYLTIPTTSVEVEHLFSKGCITLPYLCNCLSSHSTCALMCLRQWSKLGLVKDGDI</sequence>
<gene>
    <name evidence="2" type="ORF">SCLCIDRAFT_60001</name>
</gene>
<keyword evidence="3" id="KW-1185">Reference proteome</keyword>
<evidence type="ECO:0000313" key="2">
    <source>
        <dbReference type="EMBL" id="KIM56170.1"/>
    </source>
</evidence>
<dbReference type="Pfam" id="PF05699">
    <property type="entry name" value="Dimer_Tnp_hAT"/>
    <property type="match status" value="1"/>
</dbReference>
<feature type="domain" description="HAT C-terminal dimerisation" evidence="1">
    <location>
        <begin position="2"/>
        <end position="56"/>
    </location>
</feature>
<dbReference type="GO" id="GO:0046983">
    <property type="term" value="F:protein dimerization activity"/>
    <property type="evidence" value="ECO:0007669"/>
    <property type="project" value="InterPro"/>
</dbReference>
<evidence type="ECO:0000313" key="3">
    <source>
        <dbReference type="Proteomes" id="UP000053989"/>
    </source>
</evidence>
<dbReference type="InParanoid" id="A0A0C3D5Y2"/>
<organism evidence="2 3">
    <name type="scientific">Scleroderma citrinum Foug A</name>
    <dbReference type="NCBI Taxonomy" id="1036808"/>
    <lineage>
        <taxon>Eukaryota</taxon>
        <taxon>Fungi</taxon>
        <taxon>Dikarya</taxon>
        <taxon>Basidiomycota</taxon>
        <taxon>Agaricomycotina</taxon>
        <taxon>Agaricomycetes</taxon>
        <taxon>Agaricomycetidae</taxon>
        <taxon>Boletales</taxon>
        <taxon>Sclerodermatineae</taxon>
        <taxon>Sclerodermataceae</taxon>
        <taxon>Scleroderma</taxon>
    </lineage>
</organism>
<dbReference type="HOGENOM" id="CLU_009123_17_3_1"/>
<dbReference type="SUPFAM" id="SSF53098">
    <property type="entry name" value="Ribonuclease H-like"/>
    <property type="match status" value="1"/>
</dbReference>
<dbReference type="InterPro" id="IPR008906">
    <property type="entry name" value="HATC_C_dom"/>
</dbReference>
<reference evidence="2 3" key="1">
    <citation type="submission" date="2014-04" db="EMBL/GenBank/DDBJ databases">
        <authorList>
            <consortium name="DOE Joint Genome Institute"/>
            <person name="Kuo A."/>
            <person name="Kohler A."/>
            <person name="Nagy L.G."/>
            <person name="Floudas D."/>
            <person name="Copeland A."/>
            <person name="Barry K.W."/>
            <person name="Cichocki N."/>
            <person name="Veneault-Fourrey C."/>
            <person name="LaButti K."/>
            <person name="Lindquist E.A."/>
            <person name="Lipzen A."/>
            <person name="Lundell T."/>
            <person name="Morin E."/>
            <person name="Murat C."/>
            <person name="Sun H."/>
            <person name="Tunlid A."/>
            <person name="Henrissat B."/>
            <person name="Grigoriev I.V."/>
            <person name="Hibbett D.S."/>
            <person name="Martin F."/>
            <person name="Nordberg H.P."/>
            <person name="Cantor M.N."/>
            <person name="Hua S.X."/>
        </authorList>
    </citation>
    <scope>NUCLEOTIDE SEQUENCE [LARGE SCALE GENOMIC DNA]</scope>
    <source>
        <strain evidence="2 3">Foug A</strain>
    </source>
</reference>
<dbReference type="OrthoDB" id="1715602at2759"/>
<dbReference type="EMBL" id="KN822121">
    <property type="protein sequence ID" value="KIM56170.1"/>
    <property type="molecule type" value="Genomic_DNA"/>
</dbReference>
<dbReference type="AlphaFoldDB" id="A0A0C3D5Y2"/>
<protein>
    <recommendedName>
        <fullName evidence="1">HAT C-terminal dimerisation domain-containing protein</fullName>
    </recommendedName>
</protein>